<dbReference type="SMART" id="SM00855">
    <property type="entry name" value="PGAM"/>
    <property type="match status" value="1"/>
</dbReference>
<gene>
    <name evidence="1" type="ORF">B0A54_07833</name>
</gene>
<dbReference type="Pfam" id="PF00300">
    <property type="entry name" value="His_Phos_1"/>
    <property type="match status" value="1"/>
</dbReference>
<dbReference type="InterPro" id="IPR013078">
    <property type="entry name" value="His_Pase_superF_clade-1"/>
</dbReference>
<dbReference type="InterPro" id="IPR029033">
    <property type="entry name" value="His_PPase_superfam"/>
</dbReference>
<dbReference type="Proteomes" id="UP000310066">
    <property type="component" value="Unassembled WGS sequence"/>
</dbReference>
<proteinExistence type="predicted"/>
<comment type="caution">
    <text evidence="1">The sequence shown here is derived from an EMBL/GenBank/DDBJ whole genome shotgun (WGS) entry which is preliminary data.</text>
</comment>
<organism evidence="1 2">
    <name type="scientific">Friedmanniomyces endolithicus</name>
    <dbReference type="NCBI Taxonomy" id="329885"/>
    <lineage>
        <taxon>Eukaryota</taxon>
        <taxon>Fungi</taxon>
        <taxon>Dikarya</taxon>
        <taxon>Ascomycota</taxon>
        <taxon>Pezizomycotina</taxon>
        <taxon>Dothideomycetes</taxon>
        <taxon>Dothideomycetidae</taxon>
        <taxon>Mycosphaerellales</taxon>
        <taxon>Teratosphaeriaceae</taxon>
        <taxon>Friedmanniomyces</taxon>
    </lineage>
</organism>
<dbReference type="AlphaFoldDB" id="A0A4U0UXK0"/>
<reference evidence="1 2" key="1">
    <citation type="submission" date="2017-03" db="EMBL/GenBank/DDBJ databases">
        <title>Genomes of endolithic fungi from Antarctica.</title>
        <authorList>
            <person name="Coleine C."/>
            <person name="Masonjones S."/>
            <person name="Stajich J.E."/>
        </authorList>
    </citation>
    <scope>NUCLEOTIDE SEQUENCE [LARGE SCALE GENOMIC DNA]</scope>
    <source>
        <strain evidence="1 2">CCFEE 5311</strain>
    </source>
</reference>
<dbReference type="CDD" id="cd07067">
    <property type="entry name" value="HP_PGM_like"/>
    <property type="match status" value="1"/>
</dbReference>
<dbReference type="InterPro" id="IPR050275">
    <property type="entry name" value="PGM_Phosphatase"/>
</dbReference>
<dbReference type="EMBL" id="NAJP01000030">
    <property type="protein sequence ID" value="TKA40921.1"/>
    <property type="molecule type" value="Genomic_DNA"/>
</dbReference>
<protein>
    <submittedName>
        <fullName evidence="1">Uncharacterized protein</fullName>
    </submittedName>
</protein>
<dbReference type="PANTHER" id="PTHR48100">
    <property type="entry name" value="BROAD-SPECIFICITY PHOSPHATASE YOR283W-RELATED"/>
    <property type="match status" value="1"/>
</dbReference>
<accession>A0A4U0UXK0</accession>
<dbReference type="SUPFAM" id="SSF53254">
    <property type="entry name" value="Phosphoglycerate mutase-like"/>
    <property type="match status" value="1"/>
</dbReference>
<evidence type="ECO:0000313" key="2">
    <source>
        <dbReference type="Proteomes" id="UP000310066"/>
    </source>
</evidence>
<name>A0A4U0UXK0_9PEZI</name>
<dbReference type="Gene3D" id="3.40.50.1240">
    <property type="entry name" value="Phosphoglycerate mutase-like"/>
    <property type="match status" value="1"/>
</dbReference>
<dbReference type="OrthoDB" id="496981at2759"/>
<evidence type="ECO:0000313" key="1">
    <source>
        <dbReference type="EMBL" id="TKA40921.1"/>
    </source>
</evidence>
<dbReference type="GO" id="GO:0005737">
    <property type="term" value="C:cytoplasm"/>
    <property type="evidence" value="ECO:0007669"/>
    <property type="project" value="TreeGrafter"/>
</dbReference>
<dbReference type="PANTHER" id="PTHR48100:SF1">
    <property type="entry name" value="HISTIDINE PHOSPHATASE FAMILY PROTEIN-RELATED"/>
    <property type="match status" value="1"/>
</dbReference>
<sequence length="305" mass="34496">MFTYQIVPGYFLQADPTTQPVSPNKSNPTYFDYTTHNFGLIDRPYPFEALPPNPKPLTQWQRFTTFLRTLPSTSPPGTSYKLFYLARHGQGYHNVAEAFYGKEAWDAHWSSLEGNGTMTWDDALLTSLGEEQAREAGRFLERQLREGVVMPGPGEWVVSPLRRCLETAGLTWGGLGLEGRGGKGEVGFRPVVREMVREVMGVHTCDRRSTSSVIRAMVPEWRIEEGLAEEDELWRADHREEWAEHDVRTRAFLDEVFEREGGSDVVSVTAHSGTIASFLRVTGHREFPLPTGGMMPIFVKATRRT</sequence>
<dbReference type="GO" id="GO:0016791">
    <property type="term" value="F:phosphatase activity"/>
    <property type="evidence" value="ECO:0007669"/>
    <property type="project" value="TreeGrafter"/>
</dbReference>